<dbReference type="Pfam" id="PF13560">
    <property type="entry name" value="HTH_31"/>
    <property type="match status" value="1"/>
</dbReference>
<dbReference type="SUPFAM" id="SSF47413">
    <property type="entry name" value="lambda repressor-like DNA-binding domains"/>
    <property type="match status" value="1"/>
</dbReference>
<dbReference type="EMBL" id="CP099837">
    <property type="protein sequence ID" value="USY18110.1"/>
    <property type="molecule type" value="Genomic_DNA"/>
</dbReference>
<evidence type="ECO:0000313" key="2">
    <source>
        <dbReference type="EMBL" id="USY18110.1"/>
    </source>
</evidence>
<keyword evidence="3" id="KW-1185">Reference proteome</keyword>
<evidence type="ECO:0000259" key="1">
    <source>
        <dbReference type="PROSITE" id="PS50943"/>
    </source>
</evidence>
<accession>A0ABY5D5G4</accession>
<proteinExistence type="predicted"/>
<protein>
    <submittedName>
        <fullName evidence="2">Helix-turn-helix domain-containing protein</fullName>
    </submittedName>
</protein>
<dbReference type="Pfam" id="PF19054">
    <property type="entry name" value="DUF5753"/>
    <property type="match status" value="1"/>
</dbReference>
<dbReference type="CDD" id="cd00093">
    <property type="entry name" value="HTH_XRE"/>
    <property type="match status" value="1"/>
</dbReference>
<dbReference type="InterPro" id="IPR001387">
    <property type="entry name" value="Cro/C1-type_HTH"/>
</dbReference>
<feature type="domain" description="HTH cro/C1-type" evidence="1">
    <location>
        <begin position="12"/>
        <end position="67"/>
    </location>
</feature>
<dbReference type="InterPro" id="IPR043917">
    <property type="entry name" value="DUF5753"/>
</dbReference>
<dbReference type="Gene3D" id="1.10.260.40">
    <property type="entry name" value="lambda repressor-like DNA-binding domains"/>
    <property type="match status" value="1"/>
</dbReference>
<dbReference type="RefSeq" id="WP_254417571.1">
    <property type="nucleotide sequence ID" value="NZ_BAAAJB010000077.1"/>
</dbReference>
<reference evidence="2" key="1">
    <citation type="submission" date="2022-06" db="EMBL/GenBank/DDBJ databases">
        <authorList>
            <person name="Ping M."/>
        </authorList>
    </citation>
    <scope>NUCLEOTIDE SEQUENCE</scope>
    <source>
        <strain evidence="2">JCM11759T</strain>
    </source>
</reference>
<gene>
    <name evidence="2" type="ORF">NE857_22635</name>
</gene>
<dbReference type="PROSITE" id="PS50943">
    <property type="entry name" value="HTH_CROC1"/>
    <property type="match status" value="1"/>
</dbReference>
<name>A0ABY5D5G4_9ACTN</name>
<dbReference type="InterPro" id="IPR010982">
    <property type="entry name" value="Lambda_DNA-bd_dom_sf"/>
</dbReference>
<evidence type="ECO:0000313" key="3">
    <source>
        <dbReference type="Proteomes" id="UP001055940"/>
    </source>
</evidence>
<sequence>MTLRGRWLGQRLRELREANGQTLEHVAEFMQRTNGTISRFENGVYPVRRPDMMAMLDLYGVNDPRQRDGLLKLGESAWQTGWWDGYADVSDEFIDFVWLEEVAAEHWLFDNTVLPGILQTGAYAEATIRTVEFDGSEQRIERGVELRLERQKLLDREQPPIIRTILDEAVLRRSVGSNTVMRDQLTHLVESAKLPTVKLRVLPFSAGIHESPTGAFQYYLMDDPYPDLVYAETPKGAVYIEEPDTERLAAGYDRLWEKSLSEKDSVEFISTLIEEPS</sequence>
<dbReference type="Proteomes" id="UP001055940">
    <property type="component" value="Chromosome"/>
</dbReference>
<dbReference type="SMART" id="SM00530">
    <property type="entry name" value="HTH_XRE"/>
    <property type="match status" value="1"/>
</dbReference>
<organism evidence="2 3">
    <name type="scientific">Nocardiopsis exhalans</name>
    <dbReference type="NCBI Taxonomy" id="163604"/>
    <lineage>
        <taxon>Bacteria</taxon>
        <taxon>Bacillati</taxon>
        <taxon>Actinomycetota</taxon>
        <taxon>Actinomycetes</taxon>
        <taxon>Streptosporangiales</taxon>
        <taxon>Nocardiopsidaceae</taxon>
        <taxon>Nocardiopsis</taxon>
    </lineage>
</organism>